<feature type="transmembrane region" description="Helical" evidence="6">
    <location>
        <begin position="393"/>
        <end position="415"/>
    </location>
</feature>
<evidence type="ECO:0000256" key="5">
    <source>
        <dbReference type="ARBA" id="ARBA00023136"/>
    </source>
</evidence>
<evidence type="ECO:0000313" key="9">
    <source>
        <dbReference type="Proteomes" id="UP000266177"/>
    </source>
</evidence>
<organism evidence="8 9">
    <name type="scientific">Paenibacillus thiaminolyticus</name>
    <name type="common">Bacillus thiaminolyticus</name>
    <dbReference type="NCBI Taxonomy" id="49283"/>
    <lineage>
        <taxon>Bacteria</taxon>
        <taxon>Bacillati</taxon>
        <taxon>Bacillota</taxon>
        <taxon>Bacilli</taxon>
        <taxon>Bacillales</taxon>
        <taxon>Paenibacillaceae</taxon>
        <taxon>Paenibacillus</taxon>
    </lineage>
</organism>
<comment type="subcellular location">
    <subcellularLocation>
        <location evidence="1">Cell membrane</location>
        <topology evidence="1">Multi-pass membrane protein</topology>
    </subcellularLocation>
</comment>
<gene>
    <name evidence="8" type="ORF">DQX05_25035</name>
</gene>
<evidence type="ECO:0000259" key="7">
    <source>
        <dbReference type="Pfam" id="PF02687"/>
    </source>
</evidence>
<evidence type="ECO:0000256" key="2">
    <source>
        <dbReference type="ARBA" id="ARBA00022475"/>
    </source>
</evidence>
<dbReference type="GO" id="GO:0022857">
    <property type="term" value="F:transmembrane transporter activity"/>
    <property type="evidence" value="ECO:0007669"/>
    <property type="project" value="TreeGrafter"/>
</dbReference>
<keyword evidence="3 6" id="KW-0812">Transmembrane</keyword>
<feature type="transmembrane region" description="Helical" evidence="6">
    <location>
        <begin position="476"/>
        <end position="495"/>
    </location>
</feature>
<dbReference type="PANTHER" id="PTHR30572">
    <property type="entry name" value="MEMBRANE COMPONENT OF TRANSPORTER-RELATED"/>
    <property type="match status" value="1"/>
</dbReference>
<proteinExistence type="predicted"/>
<evidence type="ECO:0000256" key="4">
    <source>
        <dbReference type="ARBA" id="ARBA00022989"/>
    </source>
</evidence>
<dbReference type="PANTHER" id="PTHR30572:SF9">
    <property type="entry name" value="ABC TRANSPORTER PERMEASE PROTEIN"/>
    <property type="match status" value="1"/>
</dbReference>
<keyword evidence="5 6" id="KW-0472">Membrane</keyword>
<protein>
    <submittedName>
        <fullName evidence="8">ABC transporter permease</fullName>
    </submittedName>
</protein>
<sequence>MLKSKVRLKLDWDGMLFSDEKSGLVAKGFSGGENMYILKNALHNVSQNRGRNILIGAIILGVIVTTVIAIMIRNTANGIIDDYKGRFGAEVRLEPDMQKIREEAMANSKDGRVMITIPSIPADQYIAFGESEYLQNSVYTARTGVNSENITAIDAELGPGSGMMRMGGGPGMSQDEPMQFMLSLLGNNFTEFEGGMRELAEGRMPEERNEAIISTDLAEQNGIQIGDKLSLYGELNNMMEGKRADISYELTVVGTYYDVTDEYAEGSMKNAFTNRRNEILTTYDTVVQEIQPDMSGIKVEATYYLKQPDMLDAFAEEVYDKGLEKTFNVTTDEASYNKIIGPVEGLRGIAVTFMAVVLILGGIIIALLSSMSIRERKYEIGVLRAMGLKKGKVAFGLWSEIMLITCVCLAVGLGVGSLSAQPVTNALLANQIELAEEAANQQPSGGMMMMAPQSSFSSTDVEPLSSIDLSLNMSSALQIIGIALLLVSVASLISISRITKYEPIKILMERN</sequence>
<comment type="caution">
    <text evidence="8">The sequence shown here is derived from an EMBL/GenBank/DDBJ whole genome shotgun (WGS) entry which is preliminary data.</text>
</comment>
<keyword evidence="2" id="KW-1003">Cell membrane</keyword>
<dbReference type="Pfam" id="PF02687">
    <property type="entry name" value="FtsX"/>
    <property type="match status" value="1"/>
</dbReference>
<accession>A0A3A3GAQ7</accession>
<keyword evidence="4 6" id="KW-1133">Transmembrane helix</keyword>
<dbReference type="Proteomes" id="UP000266177">
    <property type="component" value="Unassembled WGS sequence"/>
</dbReference>
<evidence type="ECO:0000256" key="3">
    <source>
        <dbReference type="ARBA" id="ARBA00022692"/>
    </source>
</evidence>
<reference evidence="8 9" key="1">
    <citation type="submission" date="2018-09" db="EMBL/GenBank/DDBJ databases">
        <title>Paenibacillus SK2017-BO5.</title>
        <authorList>
            <person name="Piskunova J.V."/>
            <person name="Dubiley S.A."/>
            <person name="Severinov K.V."/>
        </authorList>
    </citation>
    <scope>NUCLEOTIDE SEQUENCE [LARGE SCALE GENOMIC DNA]</scope>
    <source>
        <strain evidence="8 9">BO5</strain>
    </source>
</reference>
<dbReference type="OrthoDB" id="9812886at2"/>
<dbReference type="AlphaFoldDB" id="A0A3A3GAQ7"/>
<evidence type="ECO:0000313" key="8">
    <source>
        <dbReference type="EMBL" id="RJG20505.1"/>
    </source>
</evidence>
<dbReference type="EMBL" id="QYZD01000035">
    <property type="protein sequence ID" value="RJG20505.1"/>
    <property type="molecule type" value="Genomic_DNA"/>
</dbReference>
<feature type="domain" description="ABC3 transporter permease C-terminal" evidence="7">
    <location>
        <begin position="352"/>
        <end position="503"/>
    </location>
</feature>
<dbReference type="InterPro" id="IPR003838">
    <property type="entry name" value="ABC3_permease_C"/>
</dbReference>
<evidence type="ECO:0000256" key="1">
    <source>
        <dbReference type="ARBA" id="ARBA00004651"/>
    </source>
</evidence>
<evidence type="ECO:0000256" key="6">
    <source>
        <dbReference type="SAM" id="Phobius"/>
    </source>
</evidence>
<feature type="transmembrane region" description="Helical" evidence="6">
    <location>
        <begin position="349"/>
        <end position="373"/>
    </location>
</feature>
<name>A0A3A3GAQ7_PANTH</name>
<dbReference type="GO" id="GO:0005886">
    <property type="term" value="C:plasma membrane"/>
    <property type="evidence" value="ECO:0007669"/>
    <property type="project" value="UniProtKB-SubCell"/>
</dbReference>
<feature type="transmembrane region" description="Helical" evidence="6">
    <location>
        <begin position="53"/>
        <end position="72"/>
    </location>
</feature>
<dbReference type="InterPro" id="IPR050250">
    <property type="entry name" value="Macrolide_Exporter_MacB"/>
</dbReference>